<feature type="domain" description="Retrotransposon gag" evidence="1">
    <location>
        <begin position="2"/>
        <end position="63"/>
    </location>
</feature>
<dbReference type="InterPro" id="IPR005162">
    <property type="entry name" value="Retrotrans_gag_dom"/>
</dbReference>
<sequence length="98" mass="11738">MELTRKFFPRETLDEKENAFQDICKGTQTVREYELEFGSLRRFTGRVMDEEELIRRFMKGLREDIRSRCSLREYRSMVKLVENAAIQEVGLAEEQKLI</sequence>
<evidence type="ECO:0000259" key="1">
    <source>
        <dbReference type="Pfam" id="PF03732"/>
    </source>
</evidence>
<reference evidence="2 3" key="1">
    <citation type="submission" date="2024-04" db="EMBL/GenBank/DDBJ databases">
        <title>Genome assembly C_amara_ONT_v2.</title>
        <authorList>
            <person name="Yant L."/>
            <person name="Moore C."/>
            <person name="Slenker M."/>
        </authorList>
    </citation>
    <scope>NUCLEOTIDE SEQUENCE [LARGE SCALE GENOMIC DNA]</scope>
    <source>
        <tissue evidence="2">Leaf</tissue>
    </source>
</reference>
<dbReference type="EMBL" id="JBANAX010000162">
    <property type="protein sequence ID" value="KAL1220069.1"/>
    <property type="molecule type" value="Genomic_DNA"/>
</dbReference>
<gene>
    <name evidence="2" type="ORF">V5N11_031799</name>
</gene>
<accession>A0ABD1BS81</accession>
<proteinExistence type="predicted"/>
<dbReference type="Proteomes" id="UP001558713">
    <property type="component" value="Unassembled WGS sequence"/>
</dbReference>
<dbReference type="Pfam" id="PF03732">
    <property type="entry name" value="Retrotrans_gag"/>
    <property type="match status" value="1"/>
</dbReference>
<keyword evidence="3" id="KW-1185">Reference proteome</keyword>
<name>A0ABD1BS81_CARAN</name>
<organism evidence="2 3">
    <name type="scientific">Cardamine amara subsp. amara</name>
    <dbReference type="NCBI Taxonomy" id="228776"/>
    <lineage>
        <taxon>Eukaryota</taxon>
        <taxon>Viridiplantae</taxon>
        <taxon>Streptophyta</taxon>
        <taxon>Embryophyta</taxon>
        <taxon>Tracheophyta</taxon>
        <taxon>Spermatophyta</taxon>
        <taxon>Magnoliopsida</taxon>
        <taxon>eudicotyledons</taxon>
        <taxon>Gunneridae</taxon>
        <taxon>Pentapetalae</taxon>
        <taxon>rosids</taxon>
        <taxon>malvids</taxon>
        <taxon>Brassicales</taxon>
        <taxon>Brassicaceae</taxon>
        <taxon>Cardamineae</taxon>
        <taxon>Cardamine</taxon>
    </lineage>
</organism>
<comment type="caution">
    <text evidence="2">The sequence shown here is derived from an EMBL/GenBank/DDBJ whole genome shotgun (WGS) entry which is preliminary data.</text>
</comment>
<dbReference type="AlphaFoldDB" id="A0ABD1BS81"/>
<evidence type="ECO:0000313" key="3">
    <source>
        <dbReference type="Proteomes" id="UP001558713"/>
    </source>
</evidence>
<protein>
    <recommendedName>
        <fullName evidence="1">Retrotransposon gag domain-containing protein</fullName>
    </recommendedName>
</protein>
<evidence type="ECO:0000313" key="2">
    <source>
        <dbReference type="EMBL" id="KAL1220069.1"/>
    </source>
</evidence>